<feature type="transmembrane region" description="Helical" evidence="6">
    <location>
        <begin position="211"/>
        <end position="230"/>
    </location>
</feature>
<keyword evidence="5 6" id="KW-0472">Membrane</keyword>
<feature type="transmembrane region" description="Helical" evidence="6">
    <location>
        <begin position="126"/>
        <end position="145"/>
    </location>
</feature>
<evidence type="ECO:0000256" key="5">
    <source>
        <dbReference type="ARBA" id="ARBA00023136"/>
    </source>
</evidence>
<keyword evidence="4 6" id="KW-1133">Transmembrane helix</keyword>
<dbReference type="RefSeq" id="WP_167638199.1">
    <property type="nucleotide sequence ID" value="NZ_JAATOP010000006.1"/>
</dbReference>
<feature type="transmembrane region" description="Helical" evidence="6">
    <location>
        <begin position="151"/>
        <end position="173"/>
    </location>
</feature>
<evidence type="ECO:0000256" key="1">
    <source>
        <dbReference type="ARBA" id="ARBA00004141"/>
    </source>
</evidence>
<keyword evidence="3 6" id="KW-0812">Transmembrane</keyword>
<evidence type="ECO:0000313" key="9">
    <source>
        <dbReference type="Proteomes" id="UP000709466"/>
    </source>
</evidence>
<proteinExistence type="inferred from homology"/>
<feature type="transmembrane region" description="Helical" evidence="6">
    <location>
        <begin position="78"/>
        <end position="96"/>
    </location>
</feature>
<feature type="transmembrane region" description="Helical" evidence="6">
    <location>
        <begin position="39"/>
        <end position="57"/>
    </location>
</feature>
<dbReference type="InterPro" id="IPR000620">
    <property type="entry name" value="EamA_dom"/>
</dbReference>
<gene>
    <name evidence="8" type="ORF">HCZ30_10260</name>
</gene>
<evidence type="ECO:0000313" key="8">
    <source>
        <dbReference type="EMBL" id="NIY72812.1"/>
    </source>
</evidence>
<dbReference type="Proteomes" id="UP000709466">
    <property type="component" value="Unassembled WGS sequence"/>
</dbReference>
<feature type="domain" description="EamA" evidence="7">
    <location>
        <begin position="8"/>
        <end position="141"/>
    </location>
</feature>
<feature type="transmembrane region" description="Helical" evidence="6">
    <location>
        <begin position="267"/>
        <end position="285"/>
    </location>
</feature>
<evidence type="ECO:0000256" key="2">
    <source>
        <dbReference type="ARBA" id="ARBA00009853"/>
    </source>
</evidence>
<protein>
    <submittedName>
        <fullName evidence="8">DMT family transporter</fullName>
    </submittedName>
</protein>
<feature type="domain" description="EamA" evidence="7">
    <location>
        <begin position="154"/>
        <end position="283"/>
    </location>
</feature>
<evidence type="ECO:0000256" key="4">
    <source>
        <dbReference type="ARBA" id="ARBA00022989"/>
    </source>
</evidence>
<comment type="subcellular location">
    <subcellularLocation>
        <location evidence="1">Membrane</location>
        <topology evidence="1">Multi-pass membrane protein</topology>
    </subcellularLocation>
</comment>
<accession>A0ABX0W069</accession>
<comment type="similarity">
    <text evidence="2">Belongs to the drug/metabolite transporter (DMT) superfamily. 10 TMS drug/metabolite exporter (DME) (TC 2.A.7.3) family.</text>
</comment>
<dbReference type="SUPFAM" id="SSF103481">
    <property type="entry name" value="Multidrug resistance efflux transporter EmrE"/>
    <property type="match status" value="2"/>
</dbReference>
<dbReference type="PANTHER" id="PTHR22911">
    <property type="entry name" value="ACYL-MALONYL CONDENSING ENZYME-RELATED"/>
    <property type="match status" value="1"/>
</dbReference>
<evidence type="ECO:0000259" key="7">
    <source>
        <dbReference type="Pfam" id="PF00892"/>
    </source>
</evidence>
<dbReference type="InterPro" id="IPR037185">
    <property type="entry name" value="EmrE-like"/>
</dbReference>
<feature type="transmembrane region" description="Helical" evidence="6">
    <location>
        <begin position="185"/>
        <end position="205"/>
    </location>
</feature>
<dbReference type="PANTHER" id="PTHR22911:SF6">
    <property type="entry name" value="SOLUTE CARRIER FAMILY 35 MEMBER G1"/>
    <property type="match status" value="1"/>
</dbReference>
<dbReference type="EMBL" id="JAATOP010000006">
    <property type="protein sequence ID" value="NIY72812.1"/>
    <property type="molecule type" value="Genomic_DNA"/>
</dbReference>
<feature type="transmembrane region" description="Helical" evidence="6">
    <location>
        <begin position="242"/>
        <end position="261"/>
    </location>
</feature>
<sequence length="294" mass="30993">MSNDSPLSGIGLRLFAVFLMTAMSAVVHGAAETVSVGQIIFWRSFIALLPICAYMAWKAEFPKAIGTRYPRLHLTRGLFGAFSMALSFISLAYLPVANAQALAYLAPVITLPMASWMLREKLGPRLIVAVALGFGGVVAMLWQAMEMPGEGAVIGALAGIGYAVTMAFVRVHIKNMTATEKPSTIAFWFAVVCSVVGLLTMPFGWSVPDAGMLVLLCLAGLLGGAGHIAAVEAQARAPVSTLAPFEFTGLIWALGFDLVLFNTAPDHWGLIGAVLITLAGIVVTLQPSGKKQAA</sequence>
<comment type="caution">
    <text evidence="8">The sequence shown here is derived from an EMBL/GenBank/DDBJ whole genome shotgun (WGS) entry which is preliminary data.</text>
</comment>
<dbReference type="Pfam" id="PF00892">
    <property type="entry name" value="EamA"/>
    <property type="match status" value="2"/>
</dbReference>
<keyword evidence="9" id="KW-1185">Reference proteome</keyword>
<evidence type="ECO:0000256" key="3">
    <source>
        <dbReference type="ARBA" id="ARBA00022692"/>
    </source>
</evidence>
<evidence type="ECO:0000256" key="6">
    <source>
        <dbReference type="SAM" id="Phobius"/>
    </source>
</evidence>
<reference evidence="8 9" key="1">
    <citation type="submission" date="2020-03" db="EMBL/GenBank/DDBJ databases">
        <title>Bacterial isolates of synthetic phycosphere.</title>
        <authorList>
            <person name="Fu H."/>
            <person name="Moran M.A."/>
        </authorList>
    </citation>
    <scope>NUCLEOTIDE SEQUENCE [LARGE SCALE GENOMIC DNA]</scope>
    <source>
        <strain evidence="8 9">HF1</strain>
    </source>
</reference>
<organism evidence="8 9">
    <name type="scientific">Marivivens donghaensis</name>
    <dbReference type="NCBI Taxonomy" id="1699413"/>
    <lineage>
        <taxon>Bacteria</taxon>
        <taxon>Pseudomonadati</taxon>
        <taxon>Pseudomonadota</taxon>
        <taxon>Alphaproteobacteria</taxon>
        <taxon>Rhodobacterales</taxon>
        <taxon>Paracoccaceae</taxon>
        <taxon>Marivivens group</taxon>
        <taxon>Marivivens</taxon>
    </lineage>
</organism>
<name>A0ABX0W069_9RHOB</name>